<protein>
    <submittedName>
        <fullName evidence="1">Uncharacterized protein</fullName>
    </submittedName>
</protein>
<proteinExistence type="predicted"/>
<dbReference type="EMBL" id="CP050124">
    <property type="protein sequence ID" value="QIP38018.1"/>
    <property type="molecule type" value="Genomic_DNA"/>
</dbReference>
<accession>A0A6G9CMB0</accession>
<reference evidence="1 2" key="1">
    <citation type="submission" date="2020-03" db="EMBL/GenBank/DDBJ databases">
        <title>Screen low temperature-resistant strains for efficient degradation of petroleum hydrocarbons under the low temperature.</title>
        <authorList>
            <person name="Wang Y."/>
            <person name="Chen J."/>
        </authorList>
    </citation>
    <scope>NUCLEOTIDE SEQUENCE [LARGE SCALE GENOMIC DNA]</scope>
    <source>
        <strain evidence="1 2">KB1</strain>
    </source>
</reference>
<gene>
    <name evidence="1" type="ORF">G9444_0774</name>
</gene>
<name>A0A6G9CMB0_RHOER</name>
<sequence>MLNEVRIPFSLSDLPVGEELPLSDVDAFIPYLTEKWPAGGRPHHVELLQGDGRKPPAGIDGWLVFRVSAPEPERDPEAPTVDWNKVLEARLAERRSDDDE</sequence>
<organism evidence="1 2">
    <name type="scientific">Rhodococcus erythropolis</name>
    <name type="common">Arthrobacter picolinophilus</name>
    <dbReference type="NCBI Taxonomy" id="1833"/>
    <lineage>
        <taxon>Bacteria</taxon>
        <taxon>Bacillati</taxon>
        <taxon>Actinomycetota</taxon>
        <taxon>Actinomycetes</taxon>
        <taxon>Mycobacteriales</taxon>
        <taxon>Nocardiaceae</taxon>
        <taxon>Rhodococcus</taxon>
        <taxon>Rhodococcus erythropolis group</taxon>
    </lineage>
</organism>
<dbReference type="RefSeq" id="WP_166501782.1">
    <property type="nucleotide sequence ID" value="NZ_CP050124.1"/>
</dbReference>
<evidence type="ECO:0000313" key="2">
    <source>
        <dbReference type="Proteomes" id="UP000502345"/>
    </source>
</evidence>
<evidence type="ECO:0000313" key="1">
    <source>
        <dbReference type="EMBL" id="QIP38018.1"/>
    </source>
</evidence>
<dbReference type="Proteomes" id="UP000502345">
    <property type="component" value="Chromosome"/>
</dbReference>
<dbReference type="AlphaFoldDB" id="A0A6G9CMB0"/>